<dbReference type="InterPro" id="IPR000601">
    <property type="entry name" value="PKD_dom"/>
</dbReference>
<organism evidence="2 3">
    <name type="scientific">Salinivirga cyanobacteriivorans</name>
    <dbReference type="NCBI Taxonomy" id="1307839"/>
    <lineage>
        <taxon>Bacteria</taxon>
        <taxon>Pseudomonadati</taxon>
        <taxon>Bacteroidota</taxon>
        <taxon>Bacteroidia</taxon>
        <taxon>Bacteroidales</taxon>
        <taxon>Salinivirgaceae</taxon>
        <taxon>Salinivirga</taxon>
    </lineage>
</organism>
<gene>
    <name evidence="2" type="ORF">L21SP5_03666</name>
</gene>
<protein>
    <recommendedName>
        <fullName evidence="1">PKD domain-containing protein</fullName>
    </recommendedName>
</protein>
<dbReference type="InterPro" id="IPR013783">
    <property type="entry name" value="Ig-like_fold"/>
</dbReference>
<reference evidence="2 3" key="1">
    <citation type="submission" date="2015-11" db="EMBL/GenBank/DDBJ databases">
        <title>Description and complete genome sequence of a novel strain predominating in hypersaline microbial mats and representing a new family of the Bacteriodetes phylum.</title>
        <authorList>
            <person name="Spring S."/>
            <person name="Bunk B."/>
            <person name="Sproer C."/>
            <person name="Klenk H.-P."/>
        </authorList>
    </citation>
    <scope>NUCLEOTIDE SEQUENCE [LARGE SCALE GENOMIC DNA]</scope>
    <source>
        <strain evidence="2 3">L21-Spi-D4</strain>
    </source>
</reference>
<proteinExistence type="predicted"/>
<dbReference type="RefSeq" id="WP_057954558.1">
    <property type="nucleotide sequence ID" value="NZ_CP013118.1"/>
</dbReference>
<evidence type="ECO:0000313" key="3">
    <source>
        <dbReference type="Proteomes" id="UP000064893"/>
    </source>
</evidence>
<name>A0A0S2I4U4_9BACT</name>
<dbReference type="PROSITE" id="PS51257">
    <property type="entry name" value="PROKAR_LIPOPROTEIN"/>
    <property type="match status" value="1"/>
</dbReference>
<evidence type="ECO:0000313" key="2">
    <source>
        <dbReference type="EMBL" id="ALO17266.1"/>
    </source>
</evidence>
<dbReference type="EMBL" id="CP013118">
    <property type="protein sequence ID" value="ALO17266.1"/>
    <property type="molecule type" value="Genomic_DNA"/>
</dbReference>
<feature type="domain" description="PKD" evidence="1">
    <location>
        <begin position="35"/>
        <end position="101"/>
    </location>
</feature>
<dbReference type="InterPro" id="IPR035986">
    <property type="entry name" value="PKD_dom_sf"/>
</dbReference>
<dbReference type="OrthoDB" id="980684at2"/>
<dbReference type="SUPFAM" id="SSF49299">
    <property type="entry name" value="PKD domain"/>
    <property type="match status" value="1"/>
</dbReference>
<dbReference type="Pfam" id="PF00801">
    <property type="entry name" value="PKD"/>
    <property type="match status" value="1"/>
</dbReference>
<keyword evidence="3" id="KW-1185">Reference proteome</keyword>
<sequence>MKNFTLLLVLLAVMISCSDEDNDGAKPTADFELTVTGESPNAELTINNLSSDATSYEWTFGAQTIIETSEEPEPENIIIDKAGKLYVTLRAKNSEGSDSKTDSIEIAGYSAIKTYTDITFGLNENSTYGRFYSFDTEQIYTANLINGENGSSIHIGFNSITTSMLRFVSPDNADDAGLAIPNATHTIVDNYQSSPVITVEEFDSMTNDSLLVDMTVTYDQDIFGSSTIPNMVFFELEDGRKGTIKAKELNSDNIVTDIKIQKY</sequence>
<dbReference type="Proteomes" id="UP000064893">
    <property type="component" value="Chromosome"/>
</dbReference>
<dbReference type="AlphaFoldDB" id="A0A0S2I4U4"/>
<dbReference type="Gene3D" id="2.60.40.10">
    <property type="entry name" value="Immunoglobulins"/>
    <property type="match status" value="1"/>
</dbReference>
<evidence type="ECO:0000259" key="1">
    <source>
        <dbReference type="Pfam" id="PF00801"/>
    </source>
</evidence>
<accession>A0A0S2I4U4</accession>
<dbReference type="KEGG" id="blq:L21SP5_03666"/>
<dbReference type="CDD" id="cd00146">
    <property type="entry name" value="PKD"/>
    <property type="match status" value="1"/>
</dbReference>